<keyword evidence="3" id="KW-1185">Reference proteome</keyword>
<keyword evidence="1" id="KW-0732">Signal</keyword>
<proteinExistence type="predicted"/>
<evidence type="ECO:0000313" key="3">
    <source>
        <dbReference type="Proteomes" id="UP000282084"/>
    </source>
</evidence>
<sequence length="95" mass="10286">MSVIRRVIPVLAAGTFGLVLVAAPAGATEAATPPQDAQGVERISAEYPHKDGLFGNKKRCVAAGEAGILAKKWIAYKCKPEGQNYRLWYRTKDDI</sequence>
<dbReference type="Proteomes" id="UP000282084">
    <property type="component" value="Unassembled WGS sequence"/>
</dbReference>
<feature type="signal peptide" evidence="1">
    <location>
        <begin position="1"/>
        <end position="27"/>
    </location>
</feature>
<evidence type="ECO:0000313" key="2">
    <source>
        <dbReference type="EMBL" id="RKT56448.1"/>
    </source>
</evidence>
<dbReference type="EMBL" id="RBXO01000001">
    <property type="protein sequence ID" value="RKT56448.1"/>
    <property type="molecule type" value="Genomic_DNA"/>
</dbReference>
<name>A0A495W9H4_9PSEU</name>
<organism evidence="2 3">
    <name type="scientific">Saccharothrix australiensis</name>
    <dbReference type="NCBI Taxonomy" id="2072"/>
    <lineage>
        <taxon>Bacteria</taxon>
        <taxon>Bacillati</taxon>
        <taxon>Actinomycetota</taxon>
        <taxon>Actinomycetes</taxon>
        <taxon>Pseudonocardiales</taxon>
        <taxon>Pseudonocardiaceae</taxon>
        <taxon>Saccharothrix</taxon>
    </lineage>
</organism>
<reference evidence="2 3" key="1">
    <citation type="submission" date="2018-10" db="EMBL/GenBank/DDBJ databases">
        <title>Sequencing the genomes of 1000 actinobacteria strains.</title>
        <authorList>
            <person name="Klenk H.-P."/>
        </authorList>
    </citation>
    <scope>NUCLEOTIDE SEQUENCE [LARGE SCALE GENOMIC DNA]</scope>
    <source>
        <strain evidence="2 3">DSM 43800</strain>
    </source>
</reference>
<gene>
    <name evidence="2" type="ORF">C8E97_5147</name>
</gene>
<dbReference type="RefSeq" id="WP_121008007.1">
    <property type="nucleotide sequence ID" value="NZ_RBXO01000001.1"/>
</dbReference>
<dbReference type="AlphaFoldDB" id="A0A495W9H4"/>
<protein>
    <submittedName>
        <fullName evidence="2">Uncharacterized protein</fullName>
    </submittedName>
</protein>
<feature type="chain" id="PRO_5019808258" evidence="1">
    <location>
        <begin position="28"/>
        <end position="95"/>
    </location>
</feature>
<accession>A0A495W9H4</accession>
<evidence type="ECO:0000256" key="1">
    <source>
        <dbReference type="SAM" id="SignalP"/>
    </source>
</evidence>
<comment type="caution">
    <text evidence="2">The sequence shown here is derived from an EMBL/GenBank/DDBJ whole genome shotgun (WGS) entry which is preliminary data.</text>
</comment>